<dbReference type="EMBL" id="JAVREM010000035">
    <property type="protein sequence ID" value="MDT0321160.1"/>
    <property type="molecule type" value="Genomic_DNA"/>
</dbReference>
<keyword evidence="3" id="KW-1185">Reference proteome</keyword>
<feature type="compositionally biased region" description="Basic and acidic residues" evidence="1">
    <location>
        <begin position="1"/>
        <end position="28"/>
    </location>
</feature>
<dbReference type="Proteomes" id="UP001183420">
    <property type="component" value="Unassembled WGS sequence"/>
</dbReference>
<evidence type="ECO:0000313" key="3">
    <source>
        <dbReference type="Proteomes" id="UP001183420"/>
    </source>
</evidence>
<gene>
    <name evidence="2" type="ORF">RNC47_22755</name>
</gene>
<sequence>MPKLDFTRDEVEGKAGEKKPWTRQREFSEEIDPEDMADTAAVYARAAGEAADTGELAEEATRLGADSGALDGATLVDGEGRIDETARGLQGNGEDMDEVVTRLVQAMNRAIDAESDVQDEIHAPGKLETKYTDHLRDAVDEWNGWQSALEGAVTRANDSGAVSGTVAVSVTHNGRTINADQAPSGGGYVYSLPDSLAAEIREKHLGRAADSAKDAYDEITDHIDAYRQRLMEYGTELQALGYDLAGPLGLWTTEGQAEYAAEKLEEELAKEDPDQRLIAMYTQGLSGIVDAIYGDSANPGDPLRDLTAAERAYLDTFFSNVDAETLASLGTKIEGWDETKRNIANGITMLADPELGGYDPATAEGRAALPEIVRRFVYDYQDGRMWPGENDTTDADGFREELQLFNGFGDIMSHGTLEPSEAFAGDLANAALDIQARSGVQQALGIYADEQIPNTGSSGLLTTVSRNTEASAGLLNDDDFRDEFLGQWWQDSTGAADLIRAGTSIPDGMDHNDPQARQYVEAAFNVLADAPDNGRYILGQGGPQDGPMALNHVNLQRAIGDTSLEYMDMLSKGSERSEFNASSDGREFTDENLHGKDYLYSFELNGDDRRALFSLMNSGDEQVRQDFFEGVGAWQEATAYNAFLRDEPGGRPEQSSTFHDIGRVAGTVQYVQKVETADDSSKLQFTSYGAISTGASLANTLIDFGKGNAITSLGAYGITEGLRYTLPDGAAAHKQAQWDAVNFGDNTVRAIVADAAINADYGGAGDYELPDVASPNVDQDDLRRATLDVEGASYDHYRDALVEGYNDAVYNDATAN</sequence>
<proteinExistence type="predicted"/>
<evidence type="ECO:0000256" key="1">
    <source>
        <dbReference type="SAM" id="MobiDB-lite"/>
    </source>
</evidence>
<organism evidence="2 3">
    <name type="scientific">Streptomyces millisiae</name>
    <dbReference type="NCBI Taxonomy" id="3075542"/>
    <lineage>
        <taxon>Bacteria</taxon>
        <taxon>Bacillati</taxon>
        <taxon>Actinomycetota</taxon>
        <taxon>Actinomycetes</taxon>
        <taxon>Kitasatosporales</taxon>
        <taxon>Streptomycetaceae</taxon>
        <taxon>Streptomyces</taxon>
    </lineage>
</organism>
<evidence type="ECO:0000313" key="2">
    <source>
        <dbReference type="EMBL" id="MDT0321160.1"/>
    </source>
</evidence>
<comment type="caution">
    <text evidence="2">The sequence shown here is derived from an EMBL/GenBank/DDBJ whole genome shotgun (WGS) entry which is preliminary data.</text>
</comment>
<protein>
    <submittedName>
        <fullName evidence="2">Uncharacterized protein</fullName>
    </submittedName>
</protein>
<accession>A0ABU2LU81</accession>
<name>A0ABU2LU81_9ACTN</name>
<dbReference type="RefSeq" id="WP_311601365.1">
    <property type="nucleotide sequence ID" value="NZ_JAVREM010000035.1"/>
</dbReference>
<feature type="region of interest" description="Disordered" evidence="1">
    <location>
        <begin position="1"/>
        <end position="36"/>
    </location>
</feature>
<reference evidence="3" key="1">
    <citation type="submission" date="2023-07" db="EMBL/GenBank/DDBJ databases">
        <title>30 novel species of actinomycetes from the DSMZ collection.</title>
        <authorList>
            <person name="Nouioui I."/>
        </authorList>
    </citation>
    <scope>NUCLEOTIDE SEQUENCE [LARGE SCALE GENOMIC DNA]</scope>
    <source>
        <strain evidence="3">DSM 44918</strain>
    </source>
</reference>